<dbReference type="Gene3D" id="3.40.630.10">
    <property type="entry name" value="Zn peptidases"/>
    <property type="match status" value="1"/>
</dbReference>
<organism evidence="1">
    <name type="scientific">hydrothermal vent metagenome</name>
    <dbReference type="NCBI Taxonomy" id="652676"/>
    <lineage>
        <taxon>unclassified sequences</taxon>
        <taxon>metagenomes</taxon>
        <taxon>ecological metagenomes</taxon>
    </lineage>
</organism>
<feature type="non-terminal residue" evidence="1">
    <location>
        <position position="179"/>
    </location>
</feature>
<dbReference type="GO" id="GO:0050118">
    <property type="term" value="F:N-acetyldiaminopimelate deacetylase activity"/>
    <property type="evidence" value="ECO:0007669"/>
    <property type="project" value="UniProtKB-EC"/>
</dbReference>
<name>A0A3B0SFC5_9ZZZZ</name>
<dbReference type="EMBL" id="UOEH01000373">
    <property type="protein sequence ID" value="VAW02793.1"/>
    <property type="molecule type" value="Genomic_DNA"/>
</dbReference>
<dbReference type="EC" id="3.5.1.47" evidence="1"/>
<evidence type="ECO:0000313" key="1">
    <source>
        <dbReference type="EMBL" id="VAW02793.1"/>
    </source>
</evidence>
<dbReference type="AlphaFoldDB" id="A0A3B0SFC5"/>
<protein>
    <submittedName>
        <fullName evidence="1">N-acetyl-L,L-diaminopimelate deacetylase</fullName>
        <ecNumber evidence="1">3.5.1.47</ecNumber>
    </submittedName>
</protein>
<dbReference type="PANTHER" id="PTHR11014">
    <property type="entry name" value="PEPTIDASE M20 FAMILY MEMBER"/>
    <property type="match status" value="1"/>
</dbReference>
<dbReference type="PANTHER" id="PTHR11014:SF63">
    <property type="entry name" value="METALLOPEPTIDASE, PUTATIVE (AFU_ORTHOLOGUE AFUA_6G09600)-RELATED"/>
    <property type="match status" value="1"/>
</dbReference>
<dbReference type="InterPro" id="IPR002933">
    <property type="entry name" value="Peptidase_M20"/>
</dbReference>
<accession>A0A3B0SFC5</accession>
<keyword evidence="1" id="KW-0378">Hydrolase</keyword>
<gene>
    <name evidence="1" type="ORF">MNBD_ALPHA05-1960</name>
</gene>
<dbReference type="Pfam" id="PF01546">
    <property type="entry name" value="Peptidase_M20"/>
    <property type="match status" value="1"/>
</dbReference>
<dbReference type="SUPFAM" id="SSF53187">
    <property type="entry name" value="Zn-dependent exopeptidases"/>
    <property type="match status" value="1"/>
</dbReference>
<proteinExistence type="predicted"/>
<reference evidence="1" key="1">
    <citation type="submission" date="2018-06" db="EMBL/GenBank/DDBJ databases">
        <authorList>
            <person name="Zhirakovskaya E."/>
        </authorList>
    </citation>
    <scope>NUCLEOTIDE SEQUENCE</scope>
</reference>
<sequence length="179" mass="19005">MKLKLAISLIAIAALTAPALAQSDLRADIAADYDANLAALFTHFHENPELSHREFETSKRLASEIRALGFDVTEGVGGTGVVAVLENGAGPTVMIRADMDGLPVEEDSGLSYMSTATQEDIDGIVKPVMHACGHDTHITSLVGTARQMAARKDMWSGTLVLIGQPAEERISGARGMMED</sequence>
<dbReference type="InterPro" id="IPR017439">
    <property type="entry name" value="Amidohydrolase"/>
</dbReference>